<keyword evidence="1" id="KW-0472">Membrane</keyword>
<dbReference type="EMBL" id="JARKIB010000116">
    <property type="protein sequence ID" value="KAJ7737573.1"/>
    <property type="molecule type" value="Genomic_DNA"/>
</dbReference>
<sequence>MRRRRAGGDAAELTALMLRDAYRRRRGGGVWFLHEELLLLLLSLALAVVVLSGTRSPVGGRARRMYPSRCSGQIMLSGCSCWCSCWARRRRATGDARATQDEGSGGTMRCPSLHRRLYFGYRSSGLSVRPRMRRVKTAGPCDNEVEPLVPACARNTARSSRGKEMVAG</sequence>
<comment type="caution">
    <text evidence="2">The sequence shown here is derived from an EMBL/GenBank/DDBJ whole genome shotgun (WGS) entry which is preliminary data.</text>
</comment>
<reference evidence="2" key="1">
    <citation type="submission" date="2023-03" db="EMBL/GenBank/DDBJ databases">
        <title>Massive genome expansion in bonnet fungi (Mycena s.s.) driven by repeated elements and novel gene families across ecological guilds.</title>
        <authorList>
            <consortium name="Lawrence Berkeley National Laboratory"/>
            <person name="Harder C.B."/>
            <person name="Miyauchi S."/>
            <person name="Viragh M."/>
            <person name="Kuo A."/>
            <person name="Thoen E."/>
            <person name="Andreopoulos B."/>
            <person name="Lu D."/>
            <person name="Skrede I."/>
            <person name="Drula E."/>
            <person name="Henrissat B."/>
            <person name="Morin E."/>
            <person name="Kohler A."/>
            <person name="Barry K."/>
            <person name="LaButti K."/>
            <person name="Morin E."/>
            <person name="Salamov A."/>
            <person name="Lipzen A."/>
            <person name="Mereny Z."/>
            <person name="Hegedus B."/>
            <person name="Baldrian P."/>
            <person name="Stursova M."/>
            <person name="Weitz H."/>
            <person name="Taylor A."/>
            <person name="Grigoriev I.V."/>
            <person name="Nagy L.G."/>
            <person name="Martin F."/>
            <person name="Kauserud H."/>
        </authorList>
    </citation>
    <scope>NUCLEOTIDE SEQUENCE</scope>
    <source>
        <strain evidence="2">CBHHK182m</strain>
    </source>
</reference>
<organism evidence="2 3">
    <name type="scientific">Mycena metata</name>
    <dbReference type="NCBI Taxonomy" id="1033252"/>
    <lineage>
        <taxon>Eukaryota</taxon>
        <taxon>Fungi</taxon>
        <taxon>Dikarya</taxon>
        <taxon>Basidiomycota</taxon>
        <taxon>Agaricomycotina</taxon>
        <taxon>Agaricomycetes</taxon>
        <taxon>Agaricomycetidae</taxon>
        <taxon>Agaricales</taxon>
        <taxon>Marasmiineae</taxon>
        <taxon>Mycenaceae</taxon>
        <taxon>Mycena</taxon>
    </lineage>
</organism>
<keyword evidence="1" id="KW-0812">Transmembrane</keyword>
<dbReference type="AlphaFoldDB" id="A0AAD7I8P6"/>
<evidence type="ECO:0000256" key="1">
    <source>
        <dbReference type="SAM" id="Phobius"/>
    </source>
</evidence>
<keyword evidence="1" id="KW-1133">Transmembrane helix</keyword>
<name>A0AAD7I8P6_9AGAR</name>
<accession>A0AAD7I8P6</accession>
<gene>
    <name evidence="2" type="ORF">B0H16DRAFT_1571955</name>
</gene>
<protein>
    <submittedName>
        <fullName evidence="2">Uncharacterized protein</fullName>
    </submittedName>
</protein>
<feature type="transmembrane region" description="Helical" evidence="1">
    <location>
        <begin position="37"/>
        <end position="54"/>
    </location>
</feature>
<proteinExistence type="predicted"/>
<evidence type="ECO:0000313" key="3">
    <source>
        <dbReference type="Proteomes" id="UP001215598"/>
    </source>
</evidence>
<dbReference type="Proteomes" id="UP001215598">
    <property type="component" value="Unassembled WGS sequence"/>
</dbReference>
<evidence type="ECO:0000313" key="2">
    <source>
        <dbReference type="EMBL" id="KAJ7737573.1"/>
    </source>
</evidence>
<keyword evidence="3" id="KW-1185">Reference proteome</keyword>